<keyword evidence="3" id="KW-0498">Mitosis</keyword>
<protein>
    <submittedName>
        <fullName evidence="9">Cyclin-A2</fullName>
    </submittedName>
</protein>
<dbReference type="PROSITE" id="PS00292">
    <property type="entry name" value="CYCLINS"/>
    <property type="match status" value="1"/>
</dbReference>
<evidence type="ECO:0000256" key="2">
    <source>
        <dbReference type="ARBA" id="ARBA00022618"/>
    </source>
</evidence>
<feature type="domain" description="Cyclin C-terminal" evidence="8">
    <location>
        <begin position="319"/>
        <end position="436"/>
    </location>
</feature>
<accession>A0A310SWU3</accession>
<keyword evidence="5" id="KW-0131">Cell cycle</keyword>
<dbReference type="GO" id="GO:0051301">
    <property type="term" value="P:cell division"/>
    <property type="evidence" value="ECO:0007669"/>
    <property type="project" value="UniProtKB-KW"/>
</dbReference>
<comment type="similarity">
    <text evidence="1">Belongs to the cyclin family. Cyclin AB subfamily.</text>
</comment>
<evidence type="ECO:0000256" key="3">
    <source>
        <dbReference type="ARBA" id="ARBA00022776"/>
    </source>
</evidence>
<dbReference type="InterPro" id="IPR036915">
    <property type="entry name" value="Cyclin-like_sf"/>
</dbReference>
<dbReference type="Proteomes" id="UP000250275">
    <property type="component" value="Unassembled WGS sequence"/>
</dbReference>
<dbReference type="OrthoDB" id="5590282at2759"/>
<dbReference type="InterPro" id="IPR006671">
    <property type="entry name" value="Cyclin_N"/>
</dbReference>
<evidence type="ECO:0000256" key="1">
    <source>
        <dbReference type="ARBA" id="ARBA00006955"/>
    </source>
</evidence>
<dbReference type="PIRSF" id="PIRSF001771">
    <property type="entry name" value="Cyclin_A_B_D_E"/>
    <property type="match status" value="1"/>
</dbReference>
<evidence type="ECO:0000313" key="10">
    <source>
        <dbReference type="Proteomes" id="UP000250275"/>
    </source>
</evidence>
<evidence type="ECO:0000313" key="9">
    <source>
        <dbReference type="EMBL" id="OAD62364.1"/>
    </source>
</evidence>
<dbReference type="InterPro" id="IPR039361">
    <property type="entry name" value="Cyclin"/>
</dbReference>
<dbReference type="Pfam" id="PF02984">
    <property type="entry name" value="Cyclin_C"/>
    <property type="match status" value="1"/>
</dbReference>
<dbReference type="InterPro" id="IPR046965">
    <property type="entry name" value="Cyclin_A/B-like"/>
</dbReference>
<dbReference type="InterPro" id="IPR013763">
    <property type="entry name" value="Cyclin-like_dom"/>
</dbReference>
<dbReference type="SMART" id="SM00385">
    <property type="entry name" value="CYCLIN"/>
    <property type="match status" value="2"/>
</dbReference>
<dbReference type="FunFam" id="1.10.472.10:FF:000001">
    <property type="entry name" value="G2/mitotic-specific cyclin"/>
    <property type="match status" value="1"/>
</dbReference>
<reference evidence="9 10" key="1">
    <citation type="submission" date="2015-07" db="EMBL/GenBank/DDBJ databases">
        <title>The genome of Eufriesea mexicana.</title>
        <authorList>
            <person name="Pan H."/>
            <person name="Kapheim K."/>
        </authorList>
    </citation>
    <scope>NUCLEOTIDE SEQUENCE [LARGE SCALE GENOMIC DNA]</scope>
    <source>
        <strain evidence="9">0111107269</strain>
        <tissue evidence="9">Whole body</tissue>
    </source>
</reference>
<gene>
    <name evidence="9" type="ORF">WN48_07041</name>
</gene>
<keyword evidence="4 6" id="KW-0195">Cyclin</keyword>
<dbReference type="GO" id="GO:0005634">
    <property type="term" value="C:nucleus"/>
    <property type="evidence" value="ECO:0007669"/>
    <property type="project" value="UniProtKB-ARBA"/>
</dbReference>
<dbReference type="GO" id="GO:0016538">
    <property type="term" value="F:cyclin-dependent protein serine/threonine kinase regulator activity"/>
    <property type="evidence" value="ECO:0007669"/>
    <property type="project" value="InterPro"/>
</dbReference>
<evidence type="ECO:0000256" key="5">
    <source>
        <dbReference type="ARBA" id="ARBA00023306"/>
    </source>
</evidence>
<dbReference type="Pfam" id="PF16500">
    <property type="entry name" value="Cyclin_N2"/>
    <property type="match status" value="1"/>
</dbReference>
<dbReference type="AlphaFoldDB" id="A0A310SWU3"/>
<dbReference type="SMART" id="SM01332">
    <property type="entry name" value="Cyclin_C"/>
    <property type="match status" value="1"/>
</dbReference>
<organism evidence="9 10">
    <name type="scientific">Eufriesea mexicana</name>
    <dbReference type="NCBI Taxonomy" id="516756"/>
    <lineage>
        <taxon>Eukaryota</taxon>
        <taxon>Metazoa</taxon>
        <taxon>Ecdysozoa</taxon>
        <taxon>Arthropoda</taxon>
        <taxon>Hexapoda</taxon>
        <taxon>Insecta</taxon>
        <taxon>Pterygota</taxon>
        <taxon>Neoptera</taxon>
        <taxon>Endopterygota</taxon>
        <taxon>Hymenoptera</taxon>
        <taxon>Apocrita</taxon>
        <taxon>Aculeata</taxon>
        <taxon>Apoidea</taxon>
        <taxon>Anthophila</taxon>
        <taxon>Apidae</taxon>
        <taxon>Eufriesea</taxon>
    </lineage>
</organism>
<name>A0A310SWU3_9HYME</name>
<keyword evidence="2" id="KW-0132">Cell division</keyword>
<dbReference type="PANTHER" id="PTHR10177">
    <property type="entry name" value="CYCLINS"/>
    <property type="match status" value="1"/>
</dbReference>
<proteinExistence type="inferred from homology"/>
<evidence type="ECO:0000259" key="8">
    <source>
        <dbReference type="SMART" id="SM01332"/>
    </source>
</evidence>
<feature type="domain" description="Cyclin-like" evidence="7">
    <location>
        <begin position="226"/>
        <end position="310"/>
    </location>
</feature>
<keyword evidence="10" id="KW-1185">Reference proteome</keyword>
<sequence length="452" mass="52896">MATIRVHEDQENRINDVRRGKENITVPIQNQTLQLTKRAVLGVLHNNCNRNTKSEIYKDEKYPKTKTVIPTQFEPFKIYEGKKEEVIFKIYEDKLEEETSVALRDTKDKKEIKEKEDVKSEREKPRLQVNPINVSNLPTFCNTMQDINQKKEIEIIFSQGSPMSLEKPTFHSSSSKKNLQKRRESIKELRMNFFDVDEYRADVYNYLRAAEKQPDITYSMRSILVDWLVEVAEEYRLQTETLYLAVSYIDRFLSYMSVVREKLQLVGTAAMFIAAKYEEIYPPDVGEFVYITDDTYTKKQVLRMEHLILRVLSFDLTVPTPLTFLMEYCISNNLSEKIKFLAMYLCELSLLEGDPYLQFLPSHLAASAIALARHTLLEEMWPHELELSTGYSLKDLKECIMCLNKTFCNALNIQQQAIQERYKSSKYGHVALLLPRRIDYVTLTSEDEEENA</sequence>
<dbReference type="Gene3D" id="1.10.472.10">
    <property type="entry name" value="Cyclin-like"/>
    <property type="match status" value="2"/>
</dbReference>
<evidence type="ECO:0000259" key="7">
    <source>
        <dbReference type="SMART" id="SM00385"/>
    </source>
</evidence>
<dbReference type="SUPFAM" id="SSF47954">
    <property type="entry name" value="Cyclin-like"/>
    <property type="match status" value="2"/>
</dbReference>
<dbReference type="InterPro" id="IPR048258">
    <property type="entry name" value="Cyclins_cyclin-box"/>
</dbReference>
<evidence type="ECO:0000256" key="6">
    <source>
        <dbReference type="RuleBase" id="RU000383"/>
    </source>
</evidence>
<dbReference type="EMBL" id="KQ759874">
    <property type="protein sequence ID" value="OAD62364.1"/>
    <property type="molecule type" value="Genomic_DNA"/>
</dbReference>
<dbReference type="GO" id="GO:0044772">
    <property type="term" value="P:mitotic cell cycle phase transition"/>
    <property type="evidence" value="ECO:0007669"/>
    <property type="project" value="InterPro"/>
</dbReference>
<feature type="domain" description="Cyclin-like" evidence="7">
    <location>
        <begin position="323"/>
        <end position="405"/>
    </location>
</feature>
<dbReference type="Pfam" id="PF00134">
    <property type="entry name" value="Cyclin_N"/>
    <property type="match status" value="1"/>
</dbReference>
<dbReference type="CDD" id="cd20504">
    <property type="entry name" value="CYCLIN_CCNA_rpt1"/>
    <property type="match status" value="1"/>
</dbReference>
<dbReference type="InterPro" id="IPR032447">
    <property type="entry name" value="Cyclin-A_N"/>
</dbReference>
<evidence type="ECO:0000256" key="4">
    <source>
        <dbReference type="ARBA" id="ARBA00023127"/>
    </source>
</evidence>
<dbReference type="InterPro" id="IPR004367">
    <property type="entry name" value="Cyclin_C-dom"/>
</dbReference>
<dbReference type="CDD" id="cd20505">
    <property type="entry name" value="CYCLIN_CCNA_rpt2"/>
    <property type="match status" value="1"/>
</dbReference>